<protein>
    <submittedName>
        <fullName evidence="2">Uncharacterized protein</fullName>
    </submittedName>
</protein>
<proteinExistence type="predicted"/>
<sequence length="218" mass="23530">MPRPLFVTQPNGRDAGPPARRARERANPGISICCYAYATFNALHRLVPPPVGFAAAFPNTAAIDAFIRQNFCAGRNARMGGNMATVLNALQAQGIGAGLQLASWQSTLSAQQVFNRRARAMVFGVSFGADRHWIFLDNAWQIGAAPNQQVLIHAIDQQNTGRDYTLLLDPGINVIGQTFDTCEAVTGTPMSPANYAALRAGPALAPRNYVINRVETLH</sequence>
<dbReference type="EMBL" id="SLUK01000001">
    <property type="protein sequence ID" value="TCL45383.1"/>
    <property type="molecule type" value="Genomic_DNA"/>
</dbReference>
<feature type="compositionally biased region" description="Low complexity" evidence="1">
    <location>
        <begin position="10"/>
        <end position="19"/>
    </location>
</feature>
<keyword evidence="3" id="KW-1185">Reference proteome</keyword>
<feature type="region of interest" description="Disordered" evidence="1">
    <location>
        <begin position="1"/>
        <end position="23"/>
    </location>
</feature>
<gene>
    <name evidence="2" type="ORF">EDD78_101366</name>
</gene>
<name>A0A9X8Y9F5_9FIRM</name>
<evidence type="ECO:0000313" key="3">
    <source>
        <dbReference type="Proteomes" id="UP000294682"/>
    </source>
</evidence>
<evidence type="ECO:0000256" key="1">
    <source>
        <dbReference type="SAM" id="MobiDB-lite"/>
    </source>
</evidence>
<dbReference type="AlphaFoldDB" id="A0A9X8Y9F5"/>
<dbReference type="Proteomes" id="UP000294682">
    <property type="component" value="Unassembled WGS sequence"/>
</dbReference>
<evidence type="ECO:0000313" key="2">
    <source>
        <dbReference type="EMBL" id="TCL45383.1"/>
    </source>
</evidence>
<comment type="caution">
    <text evidence="2">The sequence shown here is derived from an EMBL/GenBank/DDBJ whole genome shotgun (WGS) entry which is preliminary data.</text>
</comment>
<accession>A0A9X8Y9F5</accession>
<reference evidence="2 3" key="1">
    <citation type="submission" date="2019-03" db="EMBL/GenBank/DDBJ databases">
        <title>Genomic Encyclopedia of Type Strains, Phase IV (KMG-IV): sequencing the most valuable type-strain genomes for metagenomic binning, comparative biology and taxonomic classification.</title>
        <authorList>
            <person name="Goeker M."/>
        </authorList>
    </citation>
    <scope>NUCLEOTIDE SEQUENCE [LARGE SCALE GENOMIC DNA]</scope>
    <source>
        <strain evidence="2 3">DSM 100433</strain>
    </source>
</reference>
<organism evidence="2 3">
    <name type="scientific">Harryflintia acetispora</name>
    <dbReference type="NCBI Taxonomy" id="1849041"/>
    <lineage>
        <taxon>Bacteria</taxon>
        <taxon>Bacillati</taxon>
        <taxon>Bacillota</taxon>
        <taxon>Clostridia</taxon>
        <taxon>Eubacteriales</taxon>
        <taxon>Oscillospiraceae</taxon>
        <taxon>Harryflintia</taxon>
    </lineage>
</organism>